<dbReference type="EMBL" id="KI669563">
    <property type="protein sequence ID" value="ETN21190.1"/>
    <property type="molecule type" value="Genomic_DNA"/>
</dbReference>
<name>W2R9H7_PHYN3</name>
<organism evidence="1 2">
    <name type="scientific">Phytophthora nicotianae (strain INRA-310)</name>
    <name type="common">Phytophthora parasitica</name>
    <dbReference type="NCBI Taxonomy" id="761204"/>
    <lineage>
        <taxon>Eukaryota</taxon>
        <taxon>Sar</taxon>
        <taxon>Stramenopiles</taxon>
        <taxon>Oomycota</taxon>
        <taxon>Peronosporomycetes</taxon>
        <taxon>Peronosporales</taxon>
        <taxon>Peronosporaceae</taxon>
        <taxon>Phytophthora</taxon>
    </lineage>
</organism>
<proteinExistence type="predicted"/>
<protein>
    <submittedName>
        <fullName evidence="1">Uncharacterized protein</fullName>
    </submittedName>
</protein>
<sequence length="42" mass="4824">MLHEVETLKQRFVGTRYFKCAAELTEVMKILLQQNGNGADHC</sequence>
<dbReference type="GeneID" id="20189657"/>
<accession>W2R9H7</accession>
<dbReference type="VEuPathDB" id="FungiDB:PPTG_21058"/>
<evidence type="ECO:0000313" key="1">
    <source>
        <dbReference type="EMBL" id="ETN21190.1"/>
    </source>
</evidence>
<dbReference type="RefSeq" id="XP_008893759.1">
    <property type="nucleotide sequence ID" value="XM_008895511.1"/>
</dbReference>
<dbReference type="AlphaFoldDB" id="W2R9H7"/>
<dbReference type="Proteomes" id="UP000018817">
    <property type="component" value="Unassembled WGS sequence"/>
</dbReference>
<reference evidence="2" key="1">
    <citation type="submission" date="2011-12" db="EMBL/GenBank/DDBJ databases">
        <authorList>
            <consortium name="The Broad Institute Genome Sequencing Platform"/>
            <person name="Russ C."/>
            <person name="Tyler B."/>
            <person name="Panabieres F."/>
            <person name="Shan W."/>
            <person name="Tripathy S."/>
            <person name="Grunwald N."/>
            <person name="Machado M."/>
            <person name="Young S.K."/>
            <person name="Zeng Q."/>
            <person name="Gargeya S."/>
            <person name="Fitzgerald M."/>
            <person name="Haas B."/>
            <person name="Abouelleil A."/>
            <person name="Alvarado L."/>
            <person name="Arachchi H.M."/>
            <person name="Berlin A."/>
            <person name="Chapman S.B."/>
            <person name="Gearin G."/>
            <person name="Goldberg J."/>
            <person name="Griggs A."/>
            <person name="Gujja S."/>
            <person name="Hansen M."/>
            <person name="Heiman D."/>
            <person name="Howarth C."/>
            <person name="Larimer J."/>
            <person name="Lui A."/>
            <person name="MacDonald P.J.P."/>
            <person name="McCowen C."/>
            <person name="Montmayeur A."/>
            <person name="Murphy C."/>
            <person name="Neiman D."/>
            <person name="Pearson M."/>
            <person name="Priest M."/>
            <person name="Roberts A."/>
            <person name="Saif S."/>
            <person name="Shea T."/>
            <person name="Sisk P."/>
            <person name="Stolte C."/>
            <person name="Sykes S."/>
            <person name="Wortman J."/>
            <person name="Nusbaum C."/>
            <person name="Birren B."/>
        </authorList>
    </citation>
    <scope>NUCLEOTIDE SEQUENCE [LARGE SCALE GENOMIC DNA]</scope>
    <source>
        <strain evidence="2">INRA-310</strain>
    </source>
</reference>
<gene>
    <name evidence="1" type="ORF">PPTG_21058</name>
</gene>
<evidence type="ECO:0000313" key="2">
    <source>
        <dbReference type="Proteomes" id="UP000018817"/>
    </source>
</evidence>
<reference evidence="1 2" key="2">
    <citation type="submission" date="2013-11" db="EMBL/GenBank/DDBJ databases">
        <title>The Genome Sequence of Phytophthora parasitica INRA-310.</title>
        <authorList>
            <consortium name="The Broad Institute Genomics Platform"/>
            <person name="Russ C."/>
            <person name="Tyler B."/>
            <person name="Panabieres F."/>
            <person name="Shan W."/>
            <person name="Tripathy S."/>
            <person name="Grunwald N."/>
            <person name="Machado M."/>
            <person name="Johnson C.S."/>
            <person name="Arredondo F."/>
            <person name="Hong C."/>
            <person name="Coffey M."/>
            <person name="Young S.K."/>
            <person name="Zeng Q."/>
            <person name="Gargeya S."/>
            <person name="Fitzgerald M."/>
            <person name="Abouelleil A."/>
            <person name="Alvarado L."/>
            <person name="Chapman S.B."/>
            <person name="Gainer-Dewar J."/>
            <person name="Goldberg J."/>
            <person name="Griggs A."/>
            <person name="Gujja S."/>
            <person name="Hansen M."/>
            <person name="Howarth C."/>
            <person name="Imamovic A."/>
            <person name="Ireland A."/>
            <person name="Larimer J."/>
            <person name="McCowan C."/>
            <person name="Murphy C."/>
            <person name="Pearson M."/>
            <person name="Poon T.W."/>
            <person name="Priest M."/>
            <person name="Roberts A."/>
            <person name="Saif S."/>
            <person name="Shea T."/>
            <person name="Sykes S."/>
            <person name="Wortman J."/>
            <person name="Nusbaum C."/>
            <person name="Birren B."/>
        </authorList>
    </citation>
    <scope>NUCLEOTIDE SEQUENCE [LARGE SCALE GENOMIC DNA]</scope>
    <source>
        <strain evidence="1 2">INRA-310</strain>
    </source>
</reference>